<dbReference type="EMBL" id="SEYY01018710">
    <property type="protein sequence ID" value="KAB7499064.1"/>
    <property type="molecule type" value="Genomic_DNA"/>
</dbReference>
<dbReference type="Gene3D" id="2.10.90.10">
    <property type="entry name" value="Cystine-knot cytokines"/>
    <property type="match status" value="1"/>
</dbReference>
<dbReference type="PROSITE" id="PS51362">
    <property type="entry name" value="TGF_BETA_2"/>
    <property type="match status" value="1"/>
</dbReference>
<organism evidence="8 9">
    <name type="scientific">Armadillidium nasatum</name>
    <dbReference type="NCBI Taxonomy" id="96803"/>
    <lineage>
        <taxon>Eukaryota</taxon>
        <taxon>Metazoa</taxon>
        <taxon>Ecdysozoa</taxon>
        <taxon>Arthropoda</taxon>
        <taxon>Crustacea</taxon>
        <taxon>Multicrustacea</taxon>
        <taxon>Malacostraca</taxon>
        <taxon>Eumalacostraca</taxon>
        <taxon>Peracarida</taxon>
        <taxon>Isopoda</taxon>
        <taxon>Oniscidea</taxon>
        <taxon>Crinocheta</taxon>
        <taxon>Armadillidiidae</taxon>
        <taxon>Armadillidium</taxon>
    </lineage>
</organism>
<evidence type="ECO:0000313" key="8">
    <source>
        <dbReference type="EMBL" id="KAB7499064.1"/>
    </source>
</evidence>
<dbReference type="OrthoDB" id="6516235at2759"/>
<dbReference type="GO" id="GO:0005615">
    <property type="term" value="C:extracellular space"/>
    <property type="evidence" value="ECO:0007669"/>
    <property type="project" value="TreeGrafter"/>
</dbReference>
<dbReference type="SMART" id="SM00204">
    <property type="entry name" value="TGFB"/>
    <property type="match status" value="1"/>
</dbReference>
<evidence type="ECO:0000313" key="9">
    <source>
        <dbReference type="Proteomes" id="UP000326759"/>
    </source>
</evidence>
<gene>
    <name evidence="8" type="primary">Inhbc</name>
    <name evidence="8" type="ORF">Anas_03995</name>
</gene>
<keyword evidence="4 6" id="KW-0339">Growth factor</keyword>
<protein>
    <submittedName>
        <fullName evidence="8">Inhibin beta C chain</fullName>
    </submittedName>
</protein>
<dbReference type="PANTHER" id="PTHR11848">
    <property type="entry name" value="TGF-BETA FAMILY"/>
    <property type="match status" value="1"/>
</dbReference>
<evidence type="ECO:0000256" key="6">
    <source>
        <dbReference type="RuleBase" id="RU000354"/>
    </source>
</evidence>
<dbReference type="AlphaFoldDB" id="A0A5N5SXX4"/>
<keyword evidence="3" id="KW-0964">Secreted</keyword>
<comment type="similarity">
    <text evidence="2 6">Belongs to the TGF-beta family.</text>
</comment>
<dbReference type="SUPFAM" id="SSF57501">
    <property type="entry name" value="Cystine-knot cytokines"/>
    <property type="match status" value="1"/>
</dbReference>
<comment type="caution">
    <text evidence="8">The sequence shown here is derived from an EMBL/GenBank/DDBJ whole genome shotgun (WGS) entry which is preliminary data.</text>
</comment>
<dbReference type="GO" id="GO:0008083">
    <property type="term" value="F:growth factor activity"/>
    <property type="evidence" value="ECO:0007669"/>
    <property type="project" value="UniProtKB-KW"/>
</dbReference>
<evidence type="ECO:0000256" key="1">
    <source>
        <dbReference type="ARBA" id="ARBA00004613"/>
    </source>
</evidence>
<accession>A0A5N5SXX4</accession>
<sequence>MLIEMSAINSIAFLLIVFTFASAIMFPVMSLPSQGEASIDTHNNNMNFMPVRAKHPQKCPWCQGHQESSDKSEKILSQEDIRLLRIELVKAKILARLNLTEAPNGIKPGGDLPSIIKEGKIPGIAIETDDQPPEPYQSPSIIVAESNFPCSFNSSSPSYCFTFQLENVQGYSAVSREALLWLWKSGKRKNFRHHLVINQLPTINPTDNTVTLILQIVCQTCSGNRHSFPISNRYDHRPFIVTTDRVTSSPSDTKNLRLKRSTDECINNNQRCCRDSLYVDFAEFGWNNWILQPAGFTMHFCRGSCNYITTATTVQAGNSYRGLLQRLMLRPNMETSLREALAPCCSSNHKEPLTVLWLPGRRSSYRVTQLQDMIVKSCDCFG</sequence>
<dbReference type="PRINTS" id="PR00669">
    <property type="entry name" value="INHIBINA"/>
</dbReference>
<name>A0A5N5SXX4_9CRUS</name>
<keyword evidence="9" id="KW-1185">Reference proteome</keyword>
<comment type="subcellular location">
    <subcellularLocation>
        <location evidence="1">Secreted</location>
    </subcellularLocation>
</comment>
<evidence type="ECO:0000256" key="5">
    <source>
        <dbReference type="ARBA" id="ARBA00023157"/>
    </source>
</evidence>
<dbReference type="Gene3D" id="2.60.120.970">
    <property type="match status" value="1"/>
</dbReference>
<evidence type="ECO:0000256" key="3">
    <source>
        <dbReference type="ARBA" id="ARBA00022525"/>
    </source>
</evidence>
<dbReference type="InterPro" id="IPR017948">
    <property type="entry name" value="TGFb_CS"/>
</dbReference>
<proteinExistence type="inferred from homology"/>
<evidence type="ECO:0000256" key="2">
    <source>
        <dbReference type="ARBA" id="ARBA00006656"/>
    </source>
</evidence>
<dbReference type="PROSITE" id="PS00250">
    <property type="entry name" value="TGF_BETA_1"/>
    <property type="match status" value="1"/>
</dbReference>
<evidence type="ECO:0000256" key="4">
    <source>
        <dbReference type="ARBA" id="ARBA00023030"/>
    </source>
</evidence>
<dbReference type="GO" id="GO:0005125">
    <property type="term" value="F:cytokine activity"/>
    <property type="evidence" value="ECO:0007669"/>
    <property type="project" value="TreeGrafter"/>
</dbReference>
<dbReference type="InterPro" id="IPR001839">
    <property type="entry name" value="TGF-b_C"/>
</dbReference>
<reference evidence="8 9" key="1">
    <citation type="journal article" date="2019" name="PLoS Biol.">
        <title>Sex chromosomes control vertical transmission of feminizing Wolbachia symbionts in an isopod.</title>
        <authorList>
            <person name="Becking T."/>
            <person name="Chebbi M.A."/>
            <person name="Giraud I."/>
            <person name="Moumen B."/>
            <person name="Laverre T."/>
            <person name="Caubet Y."/>
            <person name="Peccoud J."/>
            <person name="Gilbert C."/>
            <person name="Cordaux R."/>
        </authorList>
    </citation>
    <scope>NUCLEOTIDE SEQUENCE [LARGE SCALE GENOMIC DNA]</scope>
    <source>
        <strain evidence="8">ANa2</strain>
        <tissue evidence="8">Whole body excluding digestive tract and cuticle</tissue>
    </source>
</reference>
<dbReference type="Proteomes" id="UP000326759">
    <property type="component" value="Unassembled WGS sequence"/>
</dbReference>
<keyword evidence="5" id="KW-1015">Disulfide bond</keyword>
<dbReference type="Pfam" id="PF00019">
    <property type="entry name" value="TGF_beta"/>
    <property type="match status" value="1"/>
</dbReference>
<evidence type="ECO:0000259" key="7">
    <source>
        <dbReference type="PROSITE" id="PS51362"/>
    </source>
</evidence>
<dbReference type="InterPro" id="IPR015615">
    <property type="entry name" value="TGF-beta-rel"/>
</dbReference>
<feature type="domain" description="TGF-beta family profile" evidence="7">
    <location>
        <begin position="257"/>
        <end position="381"/>
    </location>
</feature>
<dbReference type="InterPro" id="IPR029034">
    <property type="entry name" value="Cystine-knot_cytokine"/>
</dbReference>
<dbReference type="PANTHER" id="PTHR11848:SF298">
    <property type="entry name" value="DAWDLE, ISOFORM A"/>
    <property type="match status" value="1"/>
</dbReference>